<proteinExistence type="predicted"/>
<keyword evidence="2" id="KW-1185">Reference proteome</keyword>
<sequence length="128" mass="14507">MEITEIFKIKDYKNLESISITDANVNLRTAGNPISGNTGGIDNRGYCKYKGSAWVQDNLGNILNWHYMESCSRKKEVIKYPTGKPNSRGYKEKRNHSQVPMGWASRWFGGSCRYVGCWARFIDETGSG</sequence>
<dbReference type="Proteomes" id="UP001595878">
    <property type="component" value="Unassembled WGS sequence"/>
</dbReference>
<dbReference type="EMBL" id="JBHSHB010000037">
    <property type="protein sequence ID" value="MFC4691544.1"/>
    <property type="molecule type" value="Genomic_DNA"/>
</dbReference>
<name>A0ABV9LBL6_9FLAO</name>
<reference evidence="2" key="1">
    <citation type="journal article" date="2019" name="Int. J. Syst. Evol. Microbiol.">
        <title>The Global Catalogue of Microorganisms (GCM) 10K type strain sequencing project: providing services to taxonomists for standard genome sequencing and annotation.</title>
        <authorList>
            <consortium name="The Broad Institute Genomics Platform"/>
            <consortium name="The Broad Institute Genome Sequencing Center for Infectious Disease"/>
            <person name="Wu L."/>
            <person name="Ma J."/>
        </authorList>
    </citation>
    <scope>NUCLEOTIDE SEQUENCE [LARGE SCALE GENOMIC DNA]</scope>
    <source>
        <strain evidence="2">CGMCC 4.7427</strain>
    </source>
</reference>
<evidence type="ECO:0000313" key="2">
    <source>
        <dbReference type="Proteomes" id="UP001595878"/>
    </source>
</evidence>
<comment type="caution">
    <text evidence="1">The sequence shown here is derived from an EMBL/GenBank/DDBJ whole genome shotgun (WGS) entry which is preliminary data.</text>
</comment>
<accession>A0ABV9LBL6</accession>
<protein>
    <submittedName>
        <fullName evidence="1">Uncharacterized protein</fullName>
    </submittedName>
</protein>
<dbReference type="RefSeq" id="WP_380035615.1">
    <property type="nucleotide sequence ID" value="NZ_JBHSHB010000037.1"/>
</dbReference>
<gene>
    <name evidence="1" type="ORF">ACFO5T_13985</name>
</gene>
<organism evidence="1 2">
    <name type="scientific">Dokdonia genika</name>
    <dbReference type="NCBI Taxonomy" id="308113"/>
    <lineage>
        <taxon>Bacteria</taxon>
        <taxon>Pseudomonadati</taxon>
        <taxon>Bacteroidota</taxon>
        <taxon>Flavobacteriia</taxon>
        <taxon>Flavobacteriales</taxon>
        <taxon>Flavobacteriaceae</taxon>
        <taxon>Dokdonia</taxon>
    </lineage>
</organism>
<evidence type="ECO:0000313" key="1">
    <source>
        <dbReference type="EMBL" id="MFC4691544.1"/>
    </source>
</evidence>